<dbReference type="PANTHER" id="PTHR30469:SF15">
    <property type="entry name" value="HLYD FAMILY OF SECRETION PROTEINS"/>
    <property type="match status" value="1"/>
</dbReference>
<dbReference type="InterPro" id="IPR058625">
    <property type="entry name" value="MdtA-like_BSH"/>
</dbReference>
<dbReference type="STRING" id="84035.SAMN05660742_10463"/>
<evidence type="ECO:0000259" key="5">
    <source>
        <dbReference type="Pfam" id="PF25954"/>
    </source>
</evidence>
<dbReference type="Proteomes" id="UP000199662">
    <property type="component" value="Unassembled WGS sequence"/>
</dbReference>
<dbReference type="Pfam" id="PF25917">
    <property type="entry name" value="BSH_RND"/>
    <property type="match status" value="1"/>
</dbReference>
<dbReference type="AlphaFoldDB" id="A0A1H6WYS8"/>
<feature type="domain" description="Multidrug resistance protein MdtA-like barrel-sandwich hybrid" evidence="4">
    <location>
        <begin position="63"/>
        <end position="197"/>
    </location>
</feature>
<accession>A0A1H6WYS8</accession>
<gene>
    <name evidence="7" type="ORF">SAMN05660742_10463</name>
</gene>
<evidence type="ECO:0000259" key="4">
    <source>
        <dbReference type="Pfam" id="PF25917"/>
    </source>
</evidence>
<dbReference type="Gene3D" id="1.10.287.470">
    <property type="entry name" value="Helix hairpin bin"/>
    <property type="match status" value="1"/>
</dbReference>
<evidence type="ECO:0000313" key="8">
    <source>
        <dbReference type="Proteomes" id="UP000199662"/>
    </source>
</evidence>
<protein>
    <submittedName>
        <fullName evidence="7">RND family efflux transporter, MFP subunit</fullName>
    </submittedName>
</protein>
<evidence type="ECO:0000259" key="6">
    <source>
        <dbReference type="Pfam" id="PF25967"/>
    </source>
</evidence>
<dbReference type="Pfam" id="PF25954">
    <property type="entry name" value="Beta-barrel_RND_2"/>
    <property type="match status" value="1"/>
</dbReference>
<evidence type="ECO:0000313" key="7">
    <source>
        <dbReference type="EMBL" id="SEJ17950.1"/>
    </source>
</evidence>
<dbReference type="InterPro" id="IPR058627">
    <property type="entry name" value="MdtA-like_C"/>
</dbReference>
<dbReference type="RefSeq" id="WP_091829819.1">
    <property type="nucleotide sequence ID" value="NZ_FNZK01000004.1"/>
</dbReference>
<dbReference type="Gene3D" id="2.40.30.170">
    <property type="match status" value="1"/>
</dbReference>
<organism evidence="7 8">
    <name type="scientific">Propionispira arboris</name>
    <dbReference type="NCBI Taxonomy" id="84035"/>
    <lineage>
        <taxon>Bacteria</taxon>
        <taxon>Bacillati</taxon>
        <taxon>Bacillota</taxon>
        <taxon>Negativicutes</taxon>
        <taxon>Selenomonadales</taxon>
        <taxon>Selenomonadaceae</taxon>
        <taxon>Propionispira</taxon>
    </lineage>
</organism>
<dbReference type="GO" id="GO:0015562">
    <property type="term" value="F:efflux transmembrane transporter activity"/>
    <property type="evidence" value="ECO:0007669"/>
    <property type="project" value="TreeGrafter"/>
</dbReference>
<proteinExistence type="inferred from homology"/>
<evidence type="ECO:0000256" key="1">
    <source>
        <dbReference type="ARBA" id="ARBA00004196"/>
    </source>
</evidence>
<dbReference type="InterPro" id="IPR058792">
    <property type="entry name" value="Beta-barrel_RND_2"/>
</dbReference>
<evidence type="ECO:0000256" key="2">
    <source>
        <dbReference type="ARBA" id="ARBA00009477"/>
    </source>
</evidence>
<dbReference type="InterPro" id="IPR006143">
    <property type="entry name" value="RND_pump_MFP"/>
</dbReference>
<dbReference type="Gene3D" id="2.40.420.20">
    <property type="match status" value="1"/>
</dbReference>
<dbReference type="GO" id="GO:1990281">
    <property type="term" value="C:efflux pump complex"/>
    <property type="evidence" value="ECO:0007669"/>
    <property type="project" value="TreeGrafter"/>
</dbReference>
<sequence length="362" mass="39267">MKKYIITILVLSLFMLVAGCGKKEEITQTEPLVQIQKISGDSSINMSTYPGNVRGRYEKEMSFQVTGKVLARKVQVGDKVHAGDLLMIIDPKDIVQQVNQNTAKVNSAHAQLVLAQANLQRYQALYEQAAVSASTIDQYQANYDAAVAAYQEAVAAGEQGKNSLSYTELRADNDSVVSAINVEAGQVVSAGQTVLKLVETGDLEVEINVPENRLKYMRLGTPVNVSFWALDKTQVNGSVREISPMADATARTYKIRISIPQIPDQLQLGMTASVNTSDEGATTNEIGATVPMTAIYQTGDKLSVWVVNDDNTVSLRTVEAENLGENQVKIKGISIGDVIVTAGVNKLHDGEKVKIFEDDNLS</sequence>
<dbReference type="NCBIfam" id="TIGR01730">
    <property type="entry name" value="RND_mfp"/>
    <property type="match status" value="1"/>
</dbReference>
<feature type="domain" description="Multidrug resistance protein MdtA-like C-terminal permuted SH3" evidence="6">
    <location>
        <begin position="290"/>
        <end position="345"/>
    </location>
</feature>
<dbReference type="PROSITE" id="PS51257">
    <property type="entry name" value="PROKAR_LIPOPROTEIN"/>
    <property type="match status" value="1"/>
</dbReference>
<comment type="subcellular location">
    <subcellularLocation>
        <location evidence="1">Cell envelope</location>
    </subcellularLocation>
</comment>
<feature type="domain" description="CusB-like beta-barrel" evidence="5">
    <location>
        <begin position="205"/>
        <end position="279"/>
    </location>
</feature>
<reference evidence="8" key="1">
    <citation type="submission" date="2016-10" db="EMBL/GenBank/DDBJ databases">
        <authorList>
            <person name="Varghese N."/>
            <person name="Submissions S."/>
        </authorList>
    </citation>
    <scope>NUCLEOTIDE SEQUENCE [LARGE SCALE GENOMIC DNA]</scope>
    <source>
        <strain evidence="8">DSM 2179</strain>
    </source>
</reference>
<dbReference type="Gene3D" id="2.40.50.100">
    <property type="match status" value="1"/>
</dbReference>
<dbReference type="SUPFAM" id="SSF111369">
    <property type="entry name" value="HlyD-like secretion proteins"/>
    <property type="match status" value="1"/>
</dbReference>
<evidence type="ECO:0000256" key="3">
    <source>
        <dbReference type="ARBA" id="ARBA00022448"/>
    </source>
</evidence>
<dbReference type="EMBL" id="FNZK01000004">
    <property type="protein sequence ID" value="SEJ17950.1"/>
    <property type="molecule type" value="Genomic_DNA"/>
</dbReference>
<keyword evidence="3" id="KW-0813">Transport</keyword>
<dbReference type="Pfam" id="PF25967">
    <property type="entry name" value="RND-MFP_C"/>
    <property type="match status" value="1"/>
</dbReference>
<name>A0A1H6WYS8_9FIRM</name>
<dbReference type="PANTHER" id="PTHR30469">
    <property type="entry name" value="MULTIDRUG RESISTANCE PROTEIN MDTA"/>
    <property type="match status" value="1"/>
</dbReference>
<comment type="similarity">
    <text evidence="2">Belongs to the membrane fusion protein (MFP) (TC 8.A.1) family.</text>
</comment>
<keyword evidence="8" id="KW-1185">Reference proteome</keyword>